<dbReference type="InterPro" id="IPR011114">
    <property type="entry name" value="RuvA_C"/>
</dbReference>
<dbReference type="GO" id="GO:0009378">
    <property type="term" value="F:four-way junction helicase activity"/>
    <property type="evidence" value="ECO:0007669"/>
    <property type="project" value="InterPro"/>
</dbReference>
<dbReference type="InterPro" id="IPR012340">
    <property type="entry name" value="NA-bd_OB-fold"/>
</dbReference>
<organism evidence="9 10">
    <name type="scientific">Pseudohongiella nitratireducens</name>
    <dbReference type="NCBI Taxonomy" id="1768907"/>
    <lineage>
        <taxon>Bacteria</taxon>
        <taxon>Pseudomonadati</taxon>
        <taxon>Pseudomonadota</taxon>
        <taxon>Gammaproteobacteria</taxon>
        <taxon>Pseudomonadales</taxon>
        <taxon>Pseudohongiellaceae</taxon>
        <taxon>Pseudohongiella</taxon>
    </lineage>
</organism>
<keyword evidence="3 6" id="KW-0238">DNA-binding</keyword>
<proteinExistence type="inferred from homology"/>
<evidence type="ECO:0000256" key="6">
    <source>
        <dbReference type="HAMAP-Rule" id="MF_00031"/>
    </source>
</evidence>
<evidence type="ECO:0000256" key="2">
    <source>
        <dbReference type="ARBA" id="ARBA00022763"/>
    </source>
</evidence>
<dbReference type="InterPro" id="IPR000085">
    <property type="entry name" value="RuvA"/>
</dbReference>
<keyword evidence="2 6" id="KW-0227">DNA damage</keyword>
<dbReference type="Gene3D" id="1.10.150.20">
    <property type="entry name" value="5' to 3' exonuclease, C-terminal subdomain"/>
    <property type="match status" value="1"/>
</dbReference>
<dbReference type="HAMAP" id="MF_00031">
    <property type="entry name" value="DNA_HJ_migration_RuvA"/>
    <property type="match status" value="1"/>
</dbReference>
<comment type="function">
    <text evidence="6">The RuvA-RuvB-RuvC complex processes Holliday junction (HJ) DNA during genetic recombination and DNA repair, while the RuvA-RuvB complex plays an important role in the rescue of blocked DNA replication forks via replication fork reversal (RFR). RuvA specifically binds to HJ cruciform DNA, conferring on it an open structure. The RuvB hexamer acts as an ATP-dependent pump, pulling dsDNA into and through the RuvAB complex. HJ branch migration allows RuvC to scan DNA until it finds its consensus sequence, where it cleaves and resolves the cruciform DNA.</text>
</comment>
<dbReference type="GO" id="GO:0009379">
    <property type="term" value="C:Holliday junction helicase complex"/>
    <property type="evidence" value="ECO:0007669"/>
    <property type="project" value="InterPro"/>
</dbReference>
<comment type="similarity">
    <text evidence="6">Belongs to the RuvA family.</text>
</comment>
<name>A0A917GUL3_9GAMM</name>
<protein>
    <recommendedName>
        <fullName evidence="6">Holliday junction branch migration complex subunit RuvA</fullName>
    </recommendedName>
</protein>
<dbReference type="GO" id="GO:0000400">
    <property type="term" value="F:four-way junction DNA binding"/>
    <property type="evidence" value="ECO:0007669"/>
    <property type="project" value="UniProtKB-UniRule"/>
</dbReference>
<dbReference type="SUPFAM" id="SSF46929">
    <property type="entry name" value="DNA helicase RuvA subunit, C-terminal domain"/>
    <property type="match status" value="1"/>
</dbReference>
<keyword evidence="9" id="KW-0378">Hydrolase</keyword>
<dbReference type="EMBL" id="BMIY01000005">
    <property type="protein sequence ID" value="GGG57110.1"/>
    <property type="molecule type" value="Genomic_DNA"/>
</dbReference>
<evidence type="ECO:0000256" key="3">
    <source>
        <dbReference type="ARBA" id="ARBA00023125"/>
    </source>
</evidence>
<evidence type="ECO:0000256" key="1">
    <source>
        <dbReference type="ARBA" id="ARBA00022490"/>
    </source>
</evidence>
<comment type="caution">
    <text evidence="9">The sequence shown here is derived from an EMBL/GenBank/DDBJ whole genome shotgun (WGS) entry which is preliminary data.</text>
</comment>
<keyword evidence="4 6" id="KW-0233">DNA recombination</keyword>
<reference evidence="9" key="2">
    <citation type="submission" date="2020-09" db="EMBL/GenBank/DDBJ databases">
        <authorList>
            <person name="Sun Q."/>
            <person name="Zhou Y."/>
        </authorList>
    </citation>
    <scope>NUCLEOTIDE SEQUENCE</scope>
    <source>
        <strain evidence="9">CGMCC 1.15425</strain>
    </source>
</reference>
<dbReference type="Pfam" id="PF07499">
    <property type="entry name" value="RuvA_C"/>
    <property type="match status" value="1"/>
</dbReference>
<dbReference type="SMART" id="SM00278">
    <property type="entry name" value="HhH1"/>
    <property type="match status" value="2"/>
</dbReference>
<feature type="domain" description="Helix-hairpin-helix DNA-binding motif class 1" evidence="8">
    <location>
        <begin position="73"/>
        <end position="92"/>
    </location>
</feature>
<keyword evidence="1 6" id="KW-0963">Cytoplasm</keyword>
<feature type="domain" description="Helix-hairpin-helix DNA-binding motif class 1" evidence="8">
    <location>
        <begin position="108"/>
        <end position="127"/>
    </location>
</feature>
<feature type="region of interest" description="Domain I" evidence="6">
    <location>
        <begin position="1"/>
        <end position="64"/>
    </location>
</feature>
<dbReference type="SUPFAM" id="SSF47781">
    <property type="entry name" value="RuvA domain 2-like"/>
    <property type="match status" value="1"/>
</dbReference>
<comment type="domain">
    <text evidence="6">Has three domains with a flexible linker between the domains II and III and assumes an 'L' shape. Domain III is highly mobile and contacts RuvB.</text>
</comment>
<feature type="region of interest" description="Domain III" evidence="6">
    <location>
        <begin position="157"/>
        <end position="211"/>
    </location>
</feature>
<dbReference type="GO" id="GO:0006281">
    <property type="term" value="P:DNA repair"/>
    <property type="evidence" value="ECO:0007669"/>
    <property type="project" value="UniProtKB-UniRule"/>
</dbReference>
<keyword evidence="5 6" id="KW-0234">DNA repair</keyword>
<dbReference type="InterPro" id="IPR010994">
    <property type="entry name" value="RuvA_2-like"/>
</dbReference>
<dbReference type="GO" id="GO:0006310">
    <property type="term" value="P:DNA recombination"/>
    <property type="evidence" value="ECO:0007669"/>
    <property type="project" value="UniProtKB-UniRule"/>
</dbReference>
<keyword evidence="9" id="KW-0347">Helicase</keyword>
<dbReference type="Pfam" id="PF01330">
    <property type="entry name" value="RuvA_N"/>
    <property type="match status" value="1"/>
</dbReference>
<dbReference type="GO" id="GO:0005524">
    <property type="term" value="F:ATP binding"/>
    <property type="evidence" value="ECO:0007669"/>
    <property type="project" value="InterPro"/>
</dbReference>
<dbReference type="Proteomes" id="UP000627715">
    <property type="component" value="Unassembled WGS sequence"/>
</dbReference>
<dbReference type="Pfam" id="PF14520">
    <property type="entry name" value="HHH_5"/>
    <property type="match status" value="1"/>
</dbReference>
<evidence type="ECO:0000256" key="5">
    <source>
        <dbReference type="ARBA" id="ARBA00023204"/>
    </source>
</evidence>
<dbReference type="Gene3D" id="2.40.50.140">
    <property type="entry name" value="Nucleic acid-binding proteins"/>
    <property type="match status" value="1"/>
</dbReference>
<dbReference type="InterPro" id="IPR013849">
    <property type="entry name" value="DNA_helicase_Holl-junc_RuvA_I"/>
</dbReference>
<keyword evidence="9" id="KW-0547">Nucleotide-binding</keyword>
<comment type="subcellular location">
    <subcellularLocation>
        <location evidence="6">Cytoplasm</location>
    </subcellularLocation>
</comment>
<gene>
    <name evidence="6 9" type="primary">ruvA</name>
    <name evidence="9" type="ORF">GCM10011403_12880</name>
</gene>
<keyword evidence="9" id="KW-0067">ATP-binding</keyword>
<sequence length="211" mass="22623">MIGRLTGKLLVKQAPELLVDIQGLGYEVLAPMSTFYQLPAVGEGVMLHTHLVVREDAQLLYGFASTSERELFRALIKVNGVGPKVALAILSGVSADEFVLLVNRGDAAALTRIPGIGKKTAERLLLDMRDRLKEWQTEPVAGDGTAGPASNASGGSSQPDARQLAEEAETALIALGYRPAEATKMIVRVQKDNPGVVRSEELIRLALQRAI</sequence>
<evidence type="ECO:0000259" key="8">
    <source>
        <dbReference type="SMART" id="SM00278"/>
    </source>
</evidence>
<evidence type="ECO:0000256" key="7">
    <source>
        <dbReference type="SAM" id="MobiDB-lite"/>
    </source>
</evidence>
<dbReference type="GO" id="GO:0005737">
    <property type="term" value="C:cytoplasm"/>
    <property type="evidence" value="ECO:0007669"/>
    <property type="project" value="UniProtKB-SubCell"/>
</dbReference>
<accession>A0A917GUL3</accession>
<feature type="compositionally biased region" description="Low complexity" evidence="7">
    <location>
        <begin position="146"/>
        <end position="157"/>
    </location>
</feature>
<dbReference type="InterPro" id="IPR036267">
    <property type="entry name" value="RuvA_C_sf"/>
</dbReference>
<evidence type="ECO:0000313" key="9">
    <source>
        <dbReference type="EMBL" id="GGG57110.1"/>
    </source>
</evidence>
<dbReference type="SUPFAM" id="SSF50249">
    <property type="entry name" value="Nucleic acid-binding proteins"/>
    <property type="match status" value="1"/>
</dbReference>
<evidence type="ECO:0000256" key="4">
    <source>
        <dbReference type="ARBA" id="ARBA00023172"/>
    </source>
</evidence>
<evidence type="ECO:0000313" key="10">
    <source>
        <dbReference type="Proteomes" id="UP000627715"/>
    </source>
</evidence>
<dbReference type="InterPro" id="IPR003583">
    <property type="entry name" value="Hlx-hairpin-Hlx_DNA-bd_motif"/>
</dbReference>
<reference evidence="9" key="1">
    <citation type="journal article" date="2014" name="Int. J. Syst. Evol. Microbiol.">
        <title>Complete genome sequence of Corynebacterium casei LMG S-19264T (=DSM 44701T), isolated from a smear-ripened cheese.</title>
        <authorList>
            <consortium name="US DOE Joint Genome Institute (JGI-PGF)"/>
            <person name="Walter F."/>
            <person name="Albersmeier A."/>
            <person name="Kalinowski J."/>
            <person name="Ruckert C."/>
        </authorList>
    </citation>
    <scope>NUCLEOTIDE SEQUENCE</scope>
    <source>
        <strain evidence="9">CGMCC 1.15425</strain>
    </source>
</reference>
<dbReference type="OrthoDB" id="5293449at2"/>
<dbReference type="CDD" id="cd14332">
    <property type="entry name" value="UBA_RuvA_C"/>
    <property type="match status" value="1"/>
</dbReference>
<keyword evidence="10" id="KW-1185">Reference proteome</keyword>
<dbReference type="GO" id="GO:0048476">
    <property type="term" value="C:Holliday junction resolvase complex"/>
    <property type="evidence" value="ECO:0007669"/>
    <property type="project" value="UniProtKB-UniRule"/>
</dbReference>
<comment type="caution">
    <text evidence="6">Lacks conserved residue(s) required for the propagation of feature annotation.</text>
</comment>
<dbReference type="AlphaFoldDB" id="A0A917GUL3"/>
<comment type="subunit">
    <text evidence="6">Homotetramer. Forms an RuvA(8)-RuvB(12)-Holliday junction (HJ) complex. HJ DNA is sandwiched between 2 RuvA tetramers; dsDNA enters through RuvA and exits via RuvB. An RuvB hexamer assembles on each DNA strand where it exits the tetramer. Each RuvB hexamer is contacted by two RuvA subunits (via domain III) on 2 adjacent RuvB subunits; this complex drives branch migration. In the full resolvosome a probable DNA-RuvA(4)-RuvB(12)-RuvC(2) complex forms which resolves the HJ.</text>
</comment>
<dbReference type="RefSeq" id="WP_068813013.1">
    <property type="nucleotide sequence ID" value="NZ_BMIY01000005.1"/>
</dbReference>
<dbReference type="NCBIfam" id="TIGR00084">
    <property type="entry name" value="ruvA"/>
    <property type="match status" value="1"/>
</dbReference>
<dbReference type="Gene3D" id="1.10.8.10">
    <property type="entry name" value="DNA helicase RuvA subunit, C-terminal domain"/>
    <property type="match status" value="1"/>
</dbReference>
<feature type="region of interest" description="Disordered" evidence="7">
    <location>
        <begin position="136"/>
        <end position="163"/>
    </location>
</feature>